<dbReference type="Proteomes" id="UP001172083">
    <property type="component" value="Unassembled WGS sequence"/>
</dbReference>
<comment type="function">
    <text evidence="11">Catalyzes the attachment of alanine to tRNA(Ala) in a two-step reaction: alanine is first activated by ATP to form Ala-AMP and then transferred to the acceptor end of tRNA(Ala). Also edits incorrectly charged Ser-tRNA(Ala) and Gly-tRNA(Ala) via its editing domain.</text>
</comment>
<evidence type="ECO:0000313" key="13">
    <source>
        <dbReference type="EMBL" id="MDN5213967.1"/>
    </source>
</evidence>
<keyword evidence="7 11" id="KW-0067">ATP-binding</keyword>
<dbReference type="PROSITE" id="PS50860">
    <property type="entry name" value="AA_TRNA_LIGASE_II_ALA"/>
    <property type="match status" value="1"/>
</dbReference>
<keyword evidence="8 11" id="KW-0694">RNA-binding</keyword>
<dbReference type="Gene3D" id="2.40.30.130">
    <property type="match status" value="1"/>
</dbReference>
<dbReference type="InterPro" id="IPR012947">
    <property type="entry name" value="tRNA_SAD"/>
</dbReference>
<comment type="subcellular location">
    <subcellularLocation>
        <location evidence="11">Cytoplasm</location>
    </subcellularLocation>
</comment>
<dbReference type="InterPro" id="IPR018162">
    <property type="entry name" value="Ala-tRNA-ligase_IIc_anticod-bd"/>
</dbReference>
<feature type="binding site" evidence="11">
    <location>
        <position position="566"/>
    </location>
    <ligand>
        <name>Zn(2+)</name>
        <dbReference type="ChEBI" id="CHEBI:29105"/>
    </ligand>
</feature>
<feature type="binding site" evidence="11">
    <location>
        <position position="562"/>
    </location>
    <ligand>
        <name>Zn(2+)</name>
        <dbReference type="ChEBI" id="CHEBI:29105"/>
    </ligand>
</feature>
<dbReference type="NCBIfam" id="TIGR00344">
    <property type="entry name" value="alaS"/>
    <property type="match status" value="1"/>
</dbReference>
<dbReference type="SMART" id="SM00863">
    <property type="entry name" value="tRNA_SAD"/>
    <property type="match status" value="1"/>
</dbReference>
<feature type="binding site" evidence="11">
    <location>
        <position position="670"/>
    </location>
    <ligand>
        <name>Zn(2+)</name>
        <dbReference type="ChEBI" id="CHEBI:29105"/>
    </ligand>
</feature>
<keyword evidence="9 11" id="KW-0648">Protein biosynthesis</keyword>
<organism evidence="13 14">
    <name type="scientific">Agaribacillus aureus</name>
    <dbReference type="NCBI Taxonomy" id="3051825"/>
    <lineage>
        <taxon>Bacteria</taxon>
        <taxon>Pseudomonadati</taxon>
        <taxon>Bacteroidota</taxon>
        <taxon>Cytophagia</taxon>
        <taxon>Cytophagales</taxon>
        <taxon>Splendidivirgaceae</taxon>
        <taxon>Agaribacillus</taxon>
    </lineage>
</organism>
<dbReference type="PRINTS" id="PR00980">
    <property type="entry name" value="TRNASYNTHALA"/>
</dbReference>
<dbReference type="EC" id="6.1.1.7" evidence="11"/>
<keyword evidence="14" id="KW-1185">Reference proteome</keyword>
<evidence type="ECO:0000256" key="10">
    <source>
        <dbReference type="ARBA" id="ARBA00023146"/>
    </source>
</evidence>
<dbReference type="SUPFAM" id="SSF101353">
    <property type="entry name" value="Putative anticodon-binding domain of alanyl-tRNA synthetase (AlaRS)"/>
    <property type="match status" value="1"/>
</dbReference>
<dbReference type="HAMAP" id="MF_00036_B">
    <property type="entry name" value="Ala_tRNA_synth_B"/>
    <property type="match status" value="1"/>
</dbReference>
<dbReference type="Pfam" id="PF07973">
    <property type="entry name" value="tRNA_SAD"/>
    <property type="match status" value="1"/>
</dbReference>
<dbReference type="InterPro" id="IPR009000">
    <property type="entry name" value="Transl_B-barrel_sf"/>
</dbReference>
<dbReference type="InterPro" id="IPR002318">
    <property type="entry name" value="Ala-tRNA-lgiase_IIc"/>
</dbReference>
<comment type="catalytic activity">
    <reaction evidence="11">
        <text>tRNA(Ala) + L-alanine + ATP = L-alanyl-tRNA(Ala) + AMP + diphosphate</text>
        <dbReference type="Rhea" id="RHEA:12540"/>
        <dbReference type="Rhea" id="RHEA-COMP:9657"/>
        <dbReference type="Rhea" id="RHEA-COMP:9923"/>
        <dbReference type="ChEBI" id="CHEBI:30616"/>
        <dbReference type="ChEBI" id="CHEBI:33019"/>
        <dbReference type="ChEBI" id="CHEBI:57972"/>
        <dbReference type="ChEBI" id="CHEBI:78442"/>
        <dbReference type="ChEBI" id="CHEBI:78497"/>
        <dbReference type="ChEBI" id="CHEBI:456215"/>
        <dbReference type="EC" id="6.1.1.7"/>
    </reaction>
</comment>
<proteinExistence type="inferred from homology"/>
<dbReference type="PANTHER" id="PTHR11777">
    <property type="entry name" value="ALANYL-TRNA SYNTHETASE"/>
    <property type="match status" value="1"/>
</dbReference>
<dbReference type="SUPFAM" id="SSF55681">
    <property type="entry name" value="Class II aaRS and biotin synthetases"/>
    <property type="match status" value="1"/>
</dbReference>
<evidence type="ECO:0000313" key="14">
    <source>
        <dbReference type="Proteomes" id="UP001172083"/>
    </source>
</evidence>
<dbReference type="SUPFAM" id="SSF55186">
    <property type="entry name" value="ThrRS/AlaRS common domain"/>
    <property type="match status" value="1"/>
</dbReference>
<evidence type="ECO:0000259" key="12">
    <source>
        <dbReference type="PROSITE" id="PS50860"/>
    </source>
</evidence>
<dbReference type="InterPro" id="IPR018164">
    <property type="entry name" value="Ala-tRNA-synth_IIc_N"/>
</dbReference>
<evidence type="ECO:0000256" key="6">
    <source>
        <dbReference type="ARBA" id="ARBA00022833"/>
    </source>
</evidence>
<dbReference type="CDD" id="cd00673">
    <property type="entry name" value="AlaRS_core"/>
    <property type="match status" value="1"/>
</dbReference>
<evidence type="ECO:0000256" key="2">
    <source>
        <dbReference type="ARBA" id="ARBA00022555"/>
    </source>
</evidence>
<evidence type="ECO:0000256" key="3">
    <source>
        <dbReference type="ARBA" id="ARBA00022598"/>
    </source>
</evidence>
<evidence type="ECO:0000256" key="9">
    <source>
        <dbReference type="ARBA" id="ARBA00022917"/>
    </source>
</evidence>
<evidence type="ECO:0000256" key="11">
    <source>
        <dbReference type="HAMAP-Rule" id="MF_00036"/>
    </source>
</evidence>
<comment type="similarity">
    <text evidence="1 11">Belongs to the class-II aminoacyl-tRNA synthetase family.</text>
</comment>
<dbReference type="PANTHER" id="PTHR11777:SF9">
    <property type="entry name" value="ALANINE--TRNA LIGASE, CYTOPLASMIC"/>
    <property type="match status" value="1"/>
</dbReference>
<name>A0ABT8L876_9BACT</name>
<dbReference type="InterPro" id="IPR003156">
    <property type="entry name" value="DHHA1_dom"/>
</dbReference>
<dbReference type="InterPro" id="IPR018163">
    <property type="entry name" value="Thr/Ala-tRNA-synth_IIc_edit"/>
</dbReference>
<evidence type="ECO:0000256" key="4">
    <source>
        <dbReference type="ARBA" id="ARBA00022723"/>
    </source>
</evidence>
<dbReference type="EMBL" id="JAUJEB010000004">
    <property type="protein sequence ID" value="MDN5213967.1"/>
    <property type="molecule type" value="Genomic_DNA"/>
</dbReference>
<dbReference type="Gene3D" id="3.30.930.10">
    <property type="entry name" value="Bira Bifunctional Protein, Domain 2"/>
    <property type="match status" value="1"/>
</dbReference>
<evidence type="ECO:0000256" key="5">
    <source>
        <dbReference type="ARBA" id="ARBA00022741"/>
    </source>
</evidence>
<evidence type="ECO:0000256" key="8">
    <source>
        <dbReference type="ARBA" id="ARBA00022884"/>
    </source>
</evidence>
<evidence type="ECO:0000256" key="1">
    <source>
        <dbReference type="ARBA" id="ARBA00008226"/>
    </source>
</evidence>
<dbReference type="SUPFAM" id="SSF50447">
    <property type="entry name" value="Translation proteins"/>
    <property type="match status" value="1"/>
</dbReference>
<dbReference type="Gene3D" id="3.10.310.40">
    <property type="match status" value="1"/>
</dbReference>
<accession>A0ABT8L876</accession>
<dbReference type="GO" id="GO:0004813">
    <property type="term" value="F:alanine-tRNA ligase activity"/>
    <property type="evidence" value="ECO:0007669"/>
    <property type="project" value="UniProtKB-EC"/>
</dbReference>
<keyword evidence="4 11" id="KW-0479">Metal-binding</keyword>
<gene>
    <name evidence="11 13" type="primary">alaS</name>
    <name evidence="13" type="ORF">QQ020_17965</name>
</gene>
<sequence>MDSKSIRTSFIKFFEDKQHQYVPSSPLVVKDDPTLMFINAGMNQFKDLFLGNKEADFTRAANSQKCLRVSGKHNDLEEVGLDTYHHTMFEMLGNWSFGDYFKKEAIAWAWELLVDVFKLPKNRLYATVFGGDKEDGLEADQEAYDFWEPIIGKDRIIYGSKKDNFWEMGDTGPCGPCSEIHIDLRSEAEIKQKPGHELVNMDHPQVVEIWNLVFMQFNRLSSGELVNLPAKHVDTGMGFERLTMAIQGKPSTYETDIFTPLIDFIADKAGTKYGENEENDIAIRVIVDHIRAISFAIADGQLPSNNKAGYVIRRILRRAVRYGYTFLDFNEPFLFQLLPLLAGQFGEIYPEIASQQAFISKVIQEEELSFLRTLENGLKKLDQIKRDLRGKEPVIDGKTVFELYDTYGFPVDLTSLIARENGLSVDEEGFTKEMQQQKDRSKKAAAQEATDWIVLSEDEATNFIGYEQLESTAQIIKYREVREKNKTLYQIVLNNTPFYAESGGQVGDTGYLQARDKKIAVIDTKKENELIVHFTKELPKDVEATLHCVVDRKKRLLTEDNHSATHLLHAALREVLGNHVQQKGSYVSDEVLRFDFSHFSKMSPDEISQVEKRVNEKIRENIPLEEQRNVPIEEAKKMGATALFGEKYGDFVRVITFDKDYSVELCGGTHVAATGQIGLFKIVSESSIAAGVRRIEALTAEASEKFVNQNLNTVHALTEVLKSPNDLQQAVETLISERNQLQKDLEKIHVQQANALKDGLIGNIVDKGGVNVLIERVSLPSAETLKNMAFGLKAKVDNLFLVLAAEIKDKPQIAVMISDNLVTAKDLNAGSLIKELAREIKGGGGGQPFFATAGGKDIAGLDKVVAMAREKTNVLFA</sequence>
<dbReference type="InterPro" id="IPR018165">
    <property type="entry name" value="Ala-tRNA-synth_IIc_core"/>
</dbReference>
<comment type="caution">
    <text evidence="13">The sequence shown here is derived from an EMBL/GenBank/DDBJ whole genome shotgun (WGS) entry which is preliminary data.</text>
</comment>
<feature type="binding site" evidence="11">
    <location>
        <position position="666"/>
    </location>
    <ligand>
        <name>Zn(2+)</name>
        <dbReference type="ChEBI" id="CHEBI:29105"/>
    </ligand>
</feature>
<dbReference type="Pfam" id="PF02272">
    <property type="entry name" value="DHHA1"/>
    <property type="match status" value="1"/>
</dbReference>
<feature type="domain" description="Alanyl-transfer RNA synthetases family profile" evidence="12">
    <location>
        <begin position="1"/>
        <end position="709"/>
    </location>
</feature>
<keyword evidence="5 11" id="KW-0547">Nucleotide-binding</keyword>
<dbReference type="InterPro" id="IPR023033">
    <property type="entry name" value="Ala_tRNA_ligase_euk/bac"/>
</dbReference>
<keyword evidence="11" id="KW-0963">Cytoplasm</keyword>
<dbReference type="RefSeq" id="WP_346759305.1">
    <property type="nucleotide sequence ID" value="NZ_JAUJEB010000004.1"/>
</dbReference>
<dbReference type="InterPro" id="IPR045864">
    <property type="entry name" value="aa-tRNA-synth_II/BPL/LPL"/>
</dbReference>
<keyword evidence="6 11" id="KW-0862">Zinc</keyword>
<dbReference type="Gene3D" id="3.30.54.20">
    <property type="match status" value="1"/>
</dbReference>
<keyword evidence="3 11" id="KW-0436">Ligase</keyword>
<evidence type="ECO:0000256" key="7">
    <source>
        <dbReference type="ARBA" id="ARBA00022840"/>
    </source>
</evidence>
<dbReference type="Pfam" id="PF01411">
    <property type="entry name" value="tRNA-synt_2c"/>
    <property type="match status" value="1"/>
</dbReference>
<reference evidence="13" key="1">
    <citation type="submission" date="2023-06" db="EMBL/GenBank/DDBJ databases">
        <title>Genomic of Agaribacillus aureum.</title>
        <authorList>
            <person name="Wang G."/>
        </authorList>
    </citation>
    <scope>NUCLEOTIDE SEQUENCE</scope>
    <source>
        <strain evidence="13">BMA12</strain>
    </source>
</reference>
<keyword evidence="2 11" id="KW-0820">tRNA-binding</keyword>
<comment type="cofactor">
    <cofactor evidence="11">
        <name>Zn(2+)</name>
        <dbReference type="ChEBI" id="CHEBI:29105"/>
    </cofactor>
    <text evidence="11">Binds 1 zinc ion per subunit.</text>
</comment>
<dbReference type="Gene3D" id="3.30.980.10">
    <property type="entry name" value="Threonyl-trna Synthetase, Chain A, domain 2"/>
    <property type="match status" value="1"/>
</dbReference>
<keyword evidence="10 11" id="KW-0030">Aminoacyl-tRNA synthetase</keyword>
<comment type="domain">
    <text evidence="11">Consists of three domains; the N-terminal catalytic domain, the editing domain and the C-terminal C-Ala domain. The editing domain removes incorrectly charged amino acids, while the C-Ala domain, along with tRNA(Ala), serves as a bridge to cooperatively bring together the editing and aminoacylation centers thus stimulating deacylation of misacylated tRNAs.</text>
</comment>
<protein>
    <recommendedName>
        <fullName evidence="11">Alanine--tRNA ligase</fullName>
        <ecNumber evidence="11">6.1.1.7</ecNumber>
    </recommendedName>
    <alternativeName>
        <fullName evidence="11">Alanyl-tRNA synthetase</fullName>
        <shortName evidence="11">AlaRS</shortName>
    </alternativeName>
</protein>
<dbReference type="InterPro" id="IPR050058">
    <property type="entry name" value="Ala-tRNA_ligase"/>
</dbReference>